<dbReference type="PROSITE" id="PS50850">
    <property type="entry name" value="MFS"/>
    <property type="match status" value="1"/>
</dbReference>
<feature type="transmembrane region" description="Helical" evidence="10">
    <location>
        <begin position="378"/>
        <end position="400"/>
    </location>
</feature>
<evidence type="ECO:0000256" key="10">
    <source>
        <dbReference type="SAM" id="Phobius"/>
    </source>
</evidence>
<dbReference type="SUPFAM" id="SSF103473">
    <property type="entry name" value="MFS general substrate transporter"/>
    <property type="match status" value="1"/>
</dbReference>
<evidence type="ECO:0000256" key="6">
    <source>
        <dbReference type="ARBA" id="ARBA00022847"/>
    </source>
</evidence>
<feature type="domain" description="Major facilitator superfamily (MFS) profile" evidence="11">
    <location>
        <begin position="1"/>
        <end position="404"/>
    </location>
</feature>
<name>A0ABS6I1D1_MYCGD</name>
<keyword evidence="8 10" id="KW-0472">Membrane</keyword>
<evidence type="ECO:0000256" key="8">
    <source>
        <dbReference type="ARBA" id="ARBA00023136"/>
    </source>
</evidence>
<keyword evidence="5 10" id="KW-0812">Transmembrane</keyword>
<dbReference type="PROSITE" id="PS00217">
    <property type="entry name" value="SUGAR_TRANSPORT_2"/>
    <property type="match status" value="1"/>
</dbReference>
<dbReference type="Proteomes" id="UP000696413">
    <property type="component" value="Unassembled WGS sequence"/>
</dbReference>
<feature type="transmembrane region" description="Helical" evidence="10">
    <location>
        <begin position="287"/>
        <end position="306"/>
    </location>
</feature>
<evidence type="ECO:0000256" key="9">
    <source>
        <dbReference type="SAM" id="MobiDB-lite"/>
    </source>
</evidence>
<feature type="transmembrane region" description="Helical" evidence="10">
    <location>
        <begin position="129"/>
        <end position="152"/>
    </location>
</feature>
<dbReference type="InterPro" id="IPR020846">
    <property type="entry name" value="MFS_dom"/>
</dbReference>
<evidence type="ECO:0000256" key="2">
    <source>
        <dbReference type="ARBA" id="ARBA00008240"/>
    </source>
</evidence>
<evidence type="ECO:0000256" key="7">
    <source>
        <dbReference type="ARBA" id="ARBA00022989"/>
    </source>
</evidence>
<evidence type="ECO:0000256" key="5">
    <source>
        <dbReference type="ARBA" id="ARBA00022692"/>
    </source>
</evidence>
<feature type="transmembrane region" description="Helical" evidence="10">
    <location>
        <begin position="351"/>
        <end position="372"/>
    </location>
</feature>
<evidence type="ECO:0000259" key="11">
    <source>
        <dbReference type="PROSITE" id="PS50850"/>
    </source>
</evidence>
<keyword evidence="7 10" id="KW-1133">Transmembrane helix</keyword>
<sequence length="443" mass="46427">MEWFDFAVYGFFAAIIGELFFPPGTSPFVALLSSLAVFAVGFVMRPLGGFVLGPIGDKYGRRTQLAVSVVAMGAATTLIGMLPDFGAIGIAAPCLLVLLRCVQGLSAGGEWTGSAAFLVESTPVDRRGIFASVVSGTAALATIAGSLFALFLNSVLTEDQILSWGWRVPFLMAAPLALIGLYIRSRLSETPVFEKVKAQKHIQAPDRFAVFRGFRDNIKPIFLTLAIAAVQGLGFYYLATYVVNYLISTVQLDRGVALGLAAIGLAIYMILCPVAGALSDRFGRRKLNIIGTVGYVVLPFPVFMMMSGGQSLAVVAGISILSLAQCLVSVTTVVMLVELFPASTRASSSALGFNFALAFIAGPGPFIAAWIAGATGSAVMPAGYLVLVAAIALVIIVRWLPETAGRNISSETPAGEHPGGGVESQTDPRTDPRADTVGSKGTN</sequence>
<comment type="subcellular location">
    <subcellularLocation>
        <location evidence="1">Cell membrane</location>
        <topology evidence="1">Multi-pass membrane protein</topology>
    </subcellularLocation>
</comment>
<dbReference type="InterPro" id="IPR005829">
    <property type="entry name" value="Sugar_transporter_CS"/>
</dbReference>
<keyword evidence="3" id="KW-0813">Transport</keyword>
<dbReference type="EMBL" id="JAHBOM010000042">
    <property type="protein sequence ID" value="MBU8827393.1"/>
    <property type="molecule type" value="Genomic_DNA"/>
</dbReference>
<dbReference type="PROSITE" id="PS00216">
    <property type="entry name" value="SUGAR_TRANSPORT_1"/>
    <property type="match status" value="1"/>
</dbReference>
<keyword evidence="13" id="KW-1185">Reference proteome</keyword>
<reference evidence="12 13" key="1">
    <citation type="submission" date="2021-05" db="EMBL/GenBank/DDBJ databases">
        <title>Draft Genome Sequences of Clinical Respiratory Isolates of Mycobacterium goodii Recovered in Ireland.</title>
        <authorList>
            <person name="Flanagan P.R."/>
            <person name="Mok S."/>
            <person name="Roycroft E."/>
            <person name="Rogers T.R."/>
            <person name="Fitzgibbon M."/>
        </authorList>
    </citation>
    <scope>NUCLEOTIDE SEQUENCE [LARGE SCALE GENOMIC DNA]</scope>
    <source>
        <strain evidence="12 13">14IE55</strain>
    </source>
</reference>
<evidence type="ECO:0000313" key="13">
    <source>
        <dbReference type="Proteomes" id="UP000696413"/>
    </source>
</evidence>
<evidence type="ECO:0000256" key="3">
    <source>
        <dbReference type="ARBA" id="ARBA00022448"/>
    </source>
</evidence>
<organism evidence="12 13">
    <name type="scientific">Mycolicibacterium goodii</name>
    <name type="common">Mycobacterium goodii</name>
    <dbReference type="NCBI Taxonomy" id="134601"/>
    <lineage>
        <taxon>Bacteria</taxon>
        <taxon>Bacillati</taxon>
        <taxon>Actinomycetota</taxon>
        <taxon>Actinomycetes</taxon>
        <taxon>Mycobacteriales</taxon>
        <taxon>Mycobacteriaceae</taxon>
        <taxon>Mycolicibacterium</taxon>
    </lineage>
</organism>
<comment type="similarity">
    <text evidence="2">Belongs to the major facilitator superfamily. Metabolite:H+ Symporter (MHS) family (TC 2.A.1.6) family.</text>
</comment>
<evidence type="ECO:0000313" key="12">
    <source>
        <dbReference type="EMBL" id="MBU8827393.1"/>
    </source>
</evidence>
<keyword evidence="6" id="KW-0769">Symport</keyword>
<dbReference type="Gene3D" id="1.20.1250.20">
    <property type="entry name" value="MFS general substrate transporter like domains"/>
    <property type="match status" value="2"/>
</dbReference>
<feature type="region of interest" description="Disordered" evidence="9">
    <location>
        <begin position="408"/>
        <end position="443"/>
    </location>
</feature>
<feature type="transmembrane region" description="Helical" evidence="10">
    <location>
        <begin position="164"/>
        <end position="183"/>
    </location>
</feature>
<dbReference type="InterPro" id="IPR051084">
    <property type="entry name" value="H+-coupled_symporters"/>
</dbReference>
<evidence type="ECO:0000256" key="1">
    <source>
        <dbReference type="ARBA" id="ARBA00004651"/>
    </source>
</evidence>
<dbReference type="PANTHER" id="PTHR43528">
    <property type="entry name" value="ALPHA-KETOGLUTARATE PERMEASE"/>
    <property type="match status" value="1"/>
</dbReference>
<feature type="transmembrane region" description="Helical" evidence="10">
    <location>
        <begin position="255"/>
        <end position="275"/>
    </location>
</feature>
<comment type="caution">
    <text evidence="12">The sequence shown here is derived from an EMBL/GenBank/DDBJ whole genome shotgun (WGS) entry which is preliminary data.</text>
</comment>
<dbReference type="InterPro" id="IPR011701">
    <property type="entry name" value="MFS"/>
</dbReference>
<accession>A0ABS6I1D1</accession>
<proteinExistence type="inferred from homology"/>
<dbReference type="InterPro" id="IPR036259">
    <property type="entry name" value="MFS_trans_sf"/>
</dbReference>
<evidence type="ECO:0000256" key="4">
    <source>
        <dbReference type="ARBA" id="ARBA00022475"/>
    </source>
</evidence>
<dbReference type="Pfam" id="PF07690">
    <property type="entry name" value="MFS_1"/>
    <property type="match status" value="1"/>
</dbReference>
<protein>
    <submittedName>
        <fullName evidence="12">MFS transporter</fullName>
    </submittedName>
</protein>
<feature type="transmembrane region" description="Helical" evidence="10">
    <location>
        <begin position="88"/>
        <end position="108"/>
    </location>
</feature>
<keyword evidence="4" id="KW-1003">Cell membrane</keyword>
<feature type="transmembrane region" description="Helical" evidence="10">
    <location>
        <begin position="312"/>
        <end position="339"/>
    </location>
</feature>
<gene>
    <name evidence="12" type="ORF">KL859_31540</name>
</gene>
<feature type="transmembrane region" description="Helical" evidence="10">
    <location>
        <begin position="28"/>
        <end position="53"/>
    </location>
</feature>
<feature type="transmembrane region" description="Helical" evidence="10">
    <location>
        <begin position="221"/>
        <end position="243"/>
    </location>
</feature>
<feature type="transmembrane region" description="Helical" evidence="10">
    <location>
        <begin position="65"/>
        <end position="82"/>
    </location>
</feature>
<dbReference type="PANTHER" id="PTHR43528:SF1">
    <property type="entry name" value="ALPHA-KETOGLUTARATE PERMEASE"/>
    <property type="match status" value="1"/>
</dbReference>